<accession>A0A1M6GFK9</accession>
<keyword evidence="1" id="KW-0472">Membrane</keyword>
<feature type="transmembrane region" description="Helical" evidence="1">
    <location>
        <begin position="101"/>
        <end position="119"/>
    </location>
</feature>
<name>A0A1M6GFK9_9CLOT</name>
<gene>
    <name evidence="2" type="ORF">SAMN05444401_2100</name>
</gene>
<dbReference type="AlphaFoldDB" id="A0A1M6GFK9"/>
<keyword evidence="1" id="KW-0812">Transmembrane</keyword>
<keyword evidence="1" id="KW-1133">Transmembrane helix</keyword>
<dbReference type="RefSeq" id="WP_073006258.1">
    <property type="nucleotide sequence ID" value="NZ_FQZO01000003.1"/>
</dbReference>
<sequence length="123" mass="13953">MFKDNIVKKKRLNTIMDIAMLQAIIVIYTTTGIFAKKASSYDVLSKEFILYYGLEIFILGIYAILWQQIIKKFQLSVAYVNRAVALLWSLLWSVIFFKEAITLNNILGAAIIIIGIAVVNSDD</sequence>
<evidence type="ECO:0000313" key="2">
    <source>
        <dbReference type="EMBL" id="SHJ08756.1"/>
    </source>
</evidence>
<feature type="transmembrane region" description="Helical" evidence="1">
    <location>
        <begin position="12"/>
        <end position="36"/>
    </location>
</feature>
<organism evidence="2 3">
    <name type="scientific">Clostridium amylolyticum</name>
    <dbReference type="NCBI Taxonomy" id="1121298"/>
    <lineage>
        <taxon>Bacteria</taxon>
        <taxon>Bacillati</taxon>
        <taxon>Bacillota</taxon>
        <taxon>Clostridia</taxon>
        <taxon>Eubacteriales</taxon>
        <taxon>Clostridiaceae</taxon>
        <taxon>Clostridium</taxon>
    </lineage>
</organism>
<feature type="transmembrane region" description="Helical" evidence="1">
    <location>
        <begin position="48"/>
        <end position="65"/>
    </location>
</feature>
<dbReference type="SUPFAM" id="SSF103481">
    <property type="entry name" value="Multidrug resistance efflux transporter EmrE"/>
    <property type="match status" value="1"/>
</dbReference>
<protein>
    <submittedName>
        <fullName evidence="2">EamA-like transporter family protein</fullName>
    </submittedName>
</protein>
<proteinExistence type="predicted"/>
<dbReference type="Gene3D" id="1.10.3730.20">
    <property type="match status" value="1"/>
</dbReference>
<evidence type="ECO:0000256" key="1">
    <source>
        <dbReference type="SAM" id="Phobius"/>
    </source>
</evidence>
<dbReference type="InterPro" id="IPR037185">
    <property type="entry name" value="EmrE-like"/>
</dbReference>
<evidence type="ECO:0000313" key="3">
    <source>
        <dbReference type="Proteomes" id="UP000184080"/>
    </source>
</evidence>
<dbReference type="STRING" id="1121298.SAMN05444401_2100"/>
<reference evidence="2 3" key="1">
    <citation type="submission" date="2016-11" db="EMBL/GenBank/DDBJ databases">
        <authorList>
            <person name="Jaros S."/>
            <person name="Januszkiewicz K."/>
            <person name="Wedrychowicz H."/>
        </authorList>
    </citation>
    <scope>NUCLEOTIDE SEQUENCE [LARGE SCALE GENOMIC DNA]</scope>
    <source>
        <strain evidence="2 3">DSM 21864</strain>
    </source>
</reference>
<feature type="transmembrane region" description="Helical" evidence="1">
    <location>
        <begin position="77"/>
        <end position="95"/>
    </location>
</feature>
<keyword evidence="3" id="KW-1185">Reference proteome</keyword>
<dbReference type="Proteomes" id="UP000184080">
    <property type="component" value="Unassembled WGS sequence"/>
</dbReference>
<dbReference type="EMBL" id="FQZO01000003">
    <property type="protein sequence ID" value="SHJ08756.1"/>
    <property type="molecule type" value="Genomic_DNA"/>
</dbReference>